<proteinExistence type="predicted"/>
<name>A0A182NPT6_9DIPT</name>
<evidence type="ECO:0000256" key="3">
    <source>
        <dbReference type="ARBA" id="ARBA00023128"/>
    </source>
</evidence>
<keyword evidence="3" id="KW-0496">Mitochondrion</keyword>
<reference evidence="6" key="1">
    <citation type="submission" date="2013-03" db="EMBL/GenBank/DDBJ databases">
        <title>The Genome Sequence of Anopheles dirus WRAIR2.</title>
        <authorList>
            <consortium name="The Broad Institute Genomics Platform"/>
            <person name="Neafsey D.E."/>
            <person name="Walton C."/>
            <person name="Walker B."/>
            <person name="Young S.K."/>
            <person name="Zeng Q."/>
            <person name="Gargeya S."/>
            <person name="Fitzgerald M."/>
            <person name="Haas B."/>
            <person name="Abouelleil A."/>
            <person name="Allen A.W."/>
            <person name="Alvarado L."/>
            <person name="Arachchi H.M."/>
            <person name="Berlin A.M."/>
            <person name="Chapman S.B."/>
            <person name="Gainer-Dewar J."/>
            <person name="Goldberg J."/>
            <person name="Griggs A."/>
            <person name="Gujja S."/>
            <person name="Hansen M."/>
            <person name="Howarth C."/>
            <person name="Imamovic A."/>
            <person name="Ireland A."/>
            <person name="Larimer J."/>
            <person name="McCowan C."/>
            <person name="Murphy C."/>
            <person name="Pearson M."/>
            <person name="Poon T.W."/>
            <person name="Priest M."/>
            <person name="Roberts A."/>
            <person name="Saif S."/>
            <person name="Shea T."/>
            <person name="Sisk P."/>
            <person name="Sykes S."/>
            <person name="Wortman J."/>
            <person name="Nusbaum C."/>
            <person name="Birren B."/>
        </authorList>
    </citation>
    <scope>NUCLEOTIDE SEQUENCE [LARGE SCALE GENOMIC DNA]</scope>
    <source>
        <strain evidence="6">WRAIR2</strain>
    </source>
</reference>
<evidence type="ECO:0000259" key="4">
    <source>
        <dbReference type="Pfam" id="PF25455"/>
    </source>
</evidence>
<dbReference type="InterPro" id="IPR057460">
    <property type="entry name" value="CAF17_C"/>
</dbReference>
<evidence type="ECO:0000313" key="6">
    <source>
        <dbReference type="Proteomes" id="UP000075884"/>
    </source>
</evidence>
<dbReference type="GO" id="GO:0016226">
    <property type="term" value="P:iron-sulfur cluster assembly"/>
    <property type="evidence" value="ECO:0007669"/>
    <property type="project" value="TreeGrafter"/>
</dbReference>
<dbReference type="Proteomes" id="UP000075884">
    <property type="component" value="Unassembled WGS sequence"/>
</dbReference>
<comment type="subcellular location">
    <subcellularLocation>
        <location evidence="1">Mitochondrion</location>
    </subcellularLocation>
</comment>
<dbReference type="Pfam" id="PF25455">
    <property type="entry name" value="Beta-barrel_CAF17_C"/>
    <property type="match status" value="1"/>
</dbReference>
<organism evidence="5 6">
    <name type="scientific">Anopheles dirus</name>
    <dbReference type="NCBI Taxonomy" id="7168"/>
    <lineage>
        <taxon>Eukaryota</taxon>
        <taxon>Metazoa</taxon>
        <taxon>Ecdysozoa</taxon>
        <taxon>Arthropoda</taxon>
        <taxon>Hexapoda</taxon>
        <taxon>Insecta</taxon>
        <taxon>Pterygota</taxon>
        <taxon>Neoptera</taxon>
        <taxon>Endopterygota</taxon>
        <taxon>Diptera</taxon>
        <taxon>Nematocera</taxon>
        <taxon>Culicoidea</taxon>
        <taxon>Culicidae</taxon>
        <taxon>Anophelinae</taxon>
        <taxon>Anopheles</taxon>
    </lineage>
</organism>
<keyword evidence="2" id="KW-0809">Transit peptide</keyword>
<evidence type="ECO:0000256" key="1">
    <source>
        <dbReference type="ARBA" id="ARBA00004173"/>
    </source>
</evidence>
<evidence type="ECO:0000256" key="2">
    <source>
        <dbReference type="ARBA" id="ARBA00022946"/>
    </source>
</evidence>
<dbReference type="InterPro" id="IPR027266">
    <property type="entry name" value="TrmE/GcvT-like"/>
</dbReference>
<keyword evidence="6" id="KW-1185">Reference proteome</keyword>
<dbReference type="SUPFAM" id="SSF103025">
    <property type="entry name" value="Folate-binding domain"/>
    <property type="match status" value="1"/>
</dbReference>
<dbReference type="AlphaFoldDB" id="A0A182NPT6"/>
<dbReference type="VEuPathDB" id="VectorBase:ADIR009671"/>
<dbReference type="Gene3D" id="3.30.1360.120">
    <property type="entry name" value="Probable tRNA modification gtpase trme, domain 1"/>
    <property type="match status" value="1"/>
</dbReference>
<sequence length="358" mass="39973">MLLRRYPSVVNAAHQRWFGLAVLHKPTGTGRASLHLSVPARAPLTIAPLPDRRFVRVHGPESVTFLQGLLTNDMRHFEHCGAMYAMFLRANGRVFCDTLIYKRTHGEEAHDYLLECDASTAPRLEKHLKLYRLRKKVQIEAVDAAQFRLWVAFSDGVAEEEPLPTPRPECSEGGLQIFKDPRLPRLGFRVLVNSERQPENEAHLDRVFPGALKAETALPYTSFRYGLGVGEGEENLPDGKCFPLECNCDFLHGVSFHKGCYIGQELTARTYHTGVIRKRLMPLELDVAATPDQLPADAEIKNEEGASVGKLRGHAGTRALGLLRIEKVLQPGAQLTLNGIACRTGKPFWWPKDANARA</sequence>
<dbReference type="PANTHER" id="PTHR22602:SF0">
    <property type="entry name" value="TRANSFERASE CAF17, MITOCHONDRIAL-RELATED"/>
    <property type="match status" value="1"/>
</dbReference>
<dbReference type="NCBIfam" id="TIGR03317">
    <property type="entry name" value="ygfZ_signature"/>
    <property type="match status" value="1"/>
</dbReference>
<reference evidence="5" key="2">
    <citation type="submission" date="2020-05" db="UniProtKB">
        <authorList>
            <consortium name="EnsemblMetazoa"/>
        </authorList>
    </citation>
    <scope>IDENTIFICATION</scope>
    <source>
        <strain evidence="5">WRAIR2</strain>
    </source>
</reference>
<dbReference type="InterPro" id="IPR017703">
    <property type="entry name" value="YgfZ/GCV_T_CS"/>
</dbReference>
<dbReference type="GO" id="GO:0005759">
    <property type="term" value="C:mitochondrial matrix"/>
    <property type="evidence" value="ECO:0007669"/>
    <property type="project" value="TreeGrafter"/>
</dbReference>
<evidence type="ECO:0000313" key="5">
    <source>
        <dbReference type="EnsemblMetazoa" id="ADIR009671-PA"/>
    </source>
</evidence>
<accession>A0A182NPT6</accession>
<feature type="domain" description="CAF17 C-terminal" evidence="4">
    <location>
        <begin position="277"/>
        <end position="352"/>
    </location>
</feature>
<dbReference type="EnsemblMetazoa" id="ADIR009671-RA">
    <property type="protein sequence ID" value="ADIR009671-PA"/>
    <property type="gene ID" value="ADIR009671"/>
</dbReference>
<dbReference type="STRING" id="7168.A0A182NPT6"/>
<dbReference type="PANTHER" id="PTHR22602">
    <property type="entry name" value="TRANSFERASE CAF17, MITOCHONDRIAL-RELATED"/>
    <property type="match status" value="1"/>
</dbReference>
<protein>
    <submittedName>
        <fullName evidence="5">GCV_T domain-containing protein</fullName>
    </submittedName>
</protein>
<dbReference type="InterPro" id="IPR045179">
    <property type="entry name" value="YgfZ/GcvT"/>
</dbReference>